<feature type="transmembrane region" description="Helical" evidence="6">
    <location>
        <begin position="449"/>
        <end position="470"/>
    </location>
</feature>
<evidence type="ECO:0000256" key="4">
    <source>
        <dbReference type="ARBA" id="ARBA00022989"/>
    </source>
</evidence>
<evidence type="ECO:0000313" key="8">
    <source>
        <dbReference type="Proteomes" id="UP000070444"/>
    </source>
</evidence>
<feature type="transmembrane region" description="Helical" evidence="6">
    <location>
        <begin position="131"/>
        <end position="148"/>
    </location>
</feature>
<protein>
    <submittedName>
        <fullName evidence="7">MATE efflux family protein</fullName>
    </submittedName>
</protein>
<dbReference type="InterPro" id="IPR045069">
    <property type="entry name" value="MATE_euk"/>
</dbReference>
<reference evidence="7 8" key="1">
    <citation type="journal article" date="2015" name="Genome Biol. Evol.">
        <title>Phylogenomic analyses indicate that early fungi evolved digesting cell walls of algal ancestors of land plants.</title>
        <authorList>
            <person name="Chang Y."/>
            <person name="Wang S."/>
            <person name="Sekimoto S."/>
            <person name="Aerts A.L."/>
            <person name="Choi C."/>
            <person name="Clum A."/>
            <person name="LaButti K.M."/>
            <person name="Lindquist E.A."/>
            <person name="Yee Ngan C."/>
            <person name="Ohm R.A."/>
            <person name="Salamov A.A."/>
            <person name="Grigoriev I.V."/>
            <person name="Spatafora J.W."/>
            <person name="Berbee M.L."/>
        </authorList>
    </citation>
    <scope>NUCLEOTIDE SEQUENCE [LARGE SCALE GENOMIC DNA]</scope>
    <source>
        <strain evidence="7 8">NRRL 28638</strain>
    </source>
</reference>
<evidence type="ECO:0000256" key="3">
    <source>
        <dbReference type="ARBA" id="ARBA00022692"/>
    </source>
</evidence>
<name>A0A137PA53_CONC2</name>
<dbReference type="PANTHER" id="PTHR11206">
    <property type="entry name" value="MULTIDRUG RESISTANCE PROTEIN"/>
    <property type="match status" value="1"/>
</dbReference>
<dbReference type="OMA" id="RACDATW"/>
<sequence>MTKNNSNTEDRNPTESTRLIFSPVRNPTDIELKGLKASDYLEESWNIYQSSVPVFMGSIVHKMIGYSSLFFIGQYLGKYEMAAASLSNMFATITGWSLTQSMSNVLNTLCSQAFTGSNDVTLVGVYLQRGILINLSMFVPIGIVWWNTELILNSLGVDAQLAAMCGTFLSVLLLGALPYILFSSLKSFMFAQGITTVQSHITIIVLPVHILFNYILIVNPSTRIGFIGAPLATVLSYWVMFILGLLYIVFINGYQAWGGWSKKSLNGWGSFIKMGMSSIIMTCSEWWAFEILALGASYLGVVPLAAYSVVTSLTDLFWNFSFGVAIIAGNKAGNLIGESMVNKTIFTIRCAFLASFFCSCINIATILGFKRFLASLFTQDEEVIDLAASTLIYGACFQIFDGFATVGGFILRGQGRHNIGAIINALCYYLISIPLGFFLALYMNMGLSGFYIGILTTLIVTSSSLMYTVLASNWDDIIRQCKVRLNAENQSDL</sequence>
<feature type="transmembrane region" description="Helical" evidence="6">
    <location>
        <begin position="350"/>
        <end position="370"/>
    </location>
</feature>
<evidence type="ECO:0000313" key="7">
    <source>
        <dbReference type="EMBL" id="KXN71895.1"/>
    </source>
</evidence>
<feature type="transmembrane region" description="Helical" evidence="6">
    <location>
        <begin position="423"/>
        <end position="443"/>
    </location>
</feature>
<feature type="transmembrane region" description="Helical" evidence="6">
    <location>
        <begin position="237"/>
        <end position="257"/>
    </location>
</feature>
<dbReference type="GO" id="GO:1990961">
    <property type="term" value="P:xenobiotic detoxification by transmembrane export across the plasma membrane"/>
    <property type="evidence" value="ECO:0007669"/>
    <property type="project" value="InterPro"/>
</dbReference>
<evidence type="ECO:0000256" key="5">
    <source>
        <dbReference type="ARBA" id="ARBA00023136"/>
    </source>
</evidence>
<proteinExistence type="inferred from homology"/>
<dbReference type="CDD" id="cd13132">
    <property type="entry name" value="MATE_eukaryotic"/>
    <property type="match status" value="1"/>
</dbReference>
<organism evidence="7 8">
    <name type="scientific">Conidiobolus coronatus (strain ATCC 28846 / CBS 209.66 / NRRL 28638)</name>
    <name type="common">Delacroixia coronata</name>
    <dbReference type="NCBI Taxonomy" id="796925"/>
    <lineage>
        <taxon>Eukaryota</taxon>
        <taxon>Fungi</taxon>
        <taxon>Fungi incertae sedis</taxon>
        <taxon>Zoopagomycota</taxon>
        <taxon>Entomophthoromycotina</taxon>
        <taxon>Entomophthoromycetes</taxon>
        <taxon>Entomophthorales</taxon>
        <taxon>Ancylistaceae</taxon>
        <taxon>Conidiobolus</taxon>
    </lineage>
</organism>
<feature type="transmembrane region" description="Helical" evidence="6">
    <location>
        <begin position="390"/>
        <end position="411"/>
    </location>
</feature>
<evidence type="ECO:0000256" key="1">
    <source>
        <dbReference type="ARBA" id="ARBA00004141"/>
    </source>
</evidence>
<comment type="similarity">
    <text evidence="2">Belongs to the multi antimicrobial extrusion (MATE) (TC 2.A.66.1) family.</text>
</comment>
<feature type="transmembrane region" description="Helical" evidence="6">
    <location>
        <begin position="194"/>
        <end position="217"/>
    </location>
</feature>
<accession>A0A137PA53</accession>
<feature type="transmembrane region" description="Helical" evidence="6">
    <location>
        <begin position="160"/>
        <end position="182"/>
    </location>
</feature>
<keyword evidence="5 6" id="KW-0472">Membrane</keyword>
<dbReference type="NCBIfam" id="TIGR00797">
    <property type="entry name" value="matE"/>
    <property type="match status" value="1"/>
</dbReference>
<feature type="transmembrane region" description="Helical" evidence="6">
    <location>
        <begin position="278"/>
        <end position="299"/>
    </location>
</feature>
<dbReference type="Pfam" id="PF01554">
    <property type="entry name" value="MatE"/>
    <property type="match status" value="2"/>
</dbReference>
<keyword evidence="4 6" id="KW-1133">Transmembrane helix</keyword>
<evidence type="ECO:0000256" key="6">
    <source>
        <dbReference type="SAM" id="Phobius"/>
    </source>
</evidence>
<gene>
    <name evidence="7" type="ORF">CONCODRAFT_5316</name>
</gene>
<dbReference type="OrthoDB" id="2126698at2759"/>
<dbReference type="STRING" id="796925.A0A137PA53"/>
<dbReference type="InterPro" id="IPR002528">
    <property type="entry name" value="MATE_fam"/>
</dbReference>
<dbReference type="GO" id="GO:0042910">
    <property type="term" value="F:xenobiotic transmembrane transporter activity"/>
    <property type="evidence" value="ECO:0007669"/>
    <property type="project" value="InterPro"/>
</dbReference>
<dbReference type="GO" id="GO:0015297">
    <property type="term" value="F:antiporter activity"/>
    <property type="evidence" value="ECO:0007669"/>
    <property type="project" value="InterPro"/>
</dbReference>
<dbReference type="AlphaFoldDB" id="A0A137PA53"/>
<evidence type="ECO:0000256" key="2">
    <source>
        <dbReference type="ARBA" id="ARBA00010199"/>
    </source>
</evidence>
<comment type="subcellular location">
    <subcellularLocation>
        <location evidence="1">Membrane</location>
        <topology evidence="1">Multi-pass membrane protein</topology>
    </subcellularLocation>
</comment>
<dbReference type="EMBL" id="KQ964464">
    <property type="protein sequence ID" value="KXN71895.1"/>
    <property type="molecule type" value="Genomic_DNA"/>
</dbReference>
<keyword evidence="8" id="KW-1185">Reference proteome</keyword>
<keyword evidence="3 6" id="KW-0812">Transmembrane</keyword>
<dbReference type="Proteomes" id="UP000070444">
    <property type="component" value="Unassembled WGS sequence"/>
</dbReference>
<feature type="transmembrane region" description="Helical" evidence="6">
    <location>
        <begin position="305"/>
        <end position="329"/>
    </location>
</feature>
<dbReference type="GO" id="GO:0016020">
    <property type="term" value="C:membrane"/>
    <property type="evidence" value="ECO:0007669"/>
    <property type="project" value="UniProtKB-SubCell"/>
</dbReference>